<evidence type="ECO:0000313" key="2">
    <source>
        <dbReference type="EMBL" id="SFU59970.1"/>
    </source>
</evidence>
<dbReference type="Proteomes" id="UP000199138">
    <property type="component" value="Unassembled WGS sequence"/>
</dbReference>
<evidence type="ECO:0000259" key="1">
    <source>
        <dbReference type="Pfam" id="PF07110"/>
    </source>
</evidence>
<dbReference type="STRING" id="1224947.SAMN05216480_10959"/>
<dbReference type="InterPro" id="IPR009799">
    <property type="entry name" value="EthD_dom"/>
</dbReference>
<dbReference type="Gene3D" id="3.30.70.100">
    <property type="match status" value="1"/>
</dbReference>
<organism evidence="2 3">
    <name type="scientific">Pustulibacterium marinum</name>
    <dbReference type="NCBI Taxonomy" id="1224947"/>
    <lineage>
        <taxon>Bacteria</taxon>
        <taxon>Pseudomonadati</taxon>
        <taxon>Bacteroidota</taxon>
        <taxon>Flavobacteriia</taxon>
        <taxon>Flavobacteriales</taxon>
        <taxon>Flavobacteriaceae</taxon>
        <taxon>Pustulibacterium</taxon>
    </lineage>
</organism>
<name>A0A1I7HGV9_9FLAO</name>
<dbReference type="EMBL" id="FPBK01000009">
    <property type="protein sequence ID" value="SFU59970.1"/>
    <property type="molecule type" value="Genomic_DNA"/>
</dbReference>
<dbReference type="Pfam" id="PF07110">
    <property type="entry name" value="EthD"/>
    <property type="match status" value="1"/>
</dbReference>
<dbReference type="SUPFAM" id="SSF54909">
    <property type="entry name" value="Dimeric alpha+beta barrel"/>
    <property type="match status" value="1"/>
</dbReference>
<dbReference type="NCBIfam" id="TIGR02118">
    <property type="entry name" value="EthD family reductase"/>
    <property type="match status" value="1"/>
</dbReference>
<gene>
    <name evidence="2" type="ORF">SAMN05216480_10959</name>
</gene>
<proteinExistence type="predicted"/>
<dbReference type="RefSeq" id="WP_093025429.1">
    <property type="nucleotide sequence ID" value="NZ_FPBK01000009.1"/>
</dbReference>
<reference evidence="2 3" key="1">
    <citation type="submission" date="2016-10" db="EMBL/GenBank/DDBJ databases">
        <authorList>
            <person name="de Groot N.N."/>
        </authorList>
    </citation>
    <scope>NUCLEOTIDE SEQUENCE [LARGE SCALE GENOMIC DNA]</scope>
    <source>
        <strain evidence="2 3">CGMCC 1.12333</strain>
    </source>
</reference>
<dbReference type="OrthoDB" id="2613214at2"/>
<dbReference type="GO" id="GO:0016491">
    <property type="term" value="F:oxidoreductase activity"/>
    <property type="evidence" value="ECO:0007669"/>
    <property type="project" value="InterPro"/>
</dbReference>
<keyword evidence="3" id="KW-1185">Reference proteome</keyword>
<accession>A0A1I7HGV9</accession>
<feature type="domain" description="EthD" evidence="1">
    <location>
        <begin position="12"/>
        <end position="99"/>
    </location>
</feature>
<dbReference type="InterPro" id="IPR011008">
    <property type="entry name" value="Dimeric_a/b-barrel"/>
</dbReference>
<dbReference type="AlphaFoldDB" id="A0A1I7HGV9"/>
<sequence length="120" mass="13966">MIKMTMLLKRNPKLTQEEFVKHHIEKHGPLFRQIPEAKDHVIRYLQTHPIKEKSAVIGVNDFDGTAELWFDSVDGLDKVLSSDFYKEKVWPDELTFLDHANTLVMLGYQDDIIGDITELK</sequence>
<evidence type="ECO:0000313" key="3">
    <source>
        <dbReference type="Proteomes" id="UP000199138"/>
    </source>
</evidence>
<protein>
    <recommendedName>
        <fullName evidence="1">EthD domain-containing protein</fullName>
    </recommendedName>
</protein>